<organism evidence="1 2">
    <name type="scientific">Rhizobium fredii</name>
    <name type="common">Sinorhizobium fredii</name>
    <dbReference type="NCBI Taxonomy" id="380"/>
    <lineage>
        <taxon>Bacteria</taxon>
        <taxon>Pseudomonadati</taxon>
        <taxon>Pseudomonadota</taxon>
        <taxon>Alphaproteobacteria</taxon>
        <taxon>Hyphomicrobiales</taxon>
        <taxon>Rhizobiaceae</taxon>
        <taxon>Sinorhizobium/Ensifer group</taxon>
        <taxon>Sinorhizobium</taxon>
    </lineage>
</organism>
<dbReference type="EMBL" id="CP024307">
    <property type="protein sequence ID" value="AUX75738.1"/>
    <property type="molecule type" value="Genomic_DNA"/>
</dbReference>
<name>A0A2L0H2R0_RHIFR</name>
<evidence type="ECO:0000313" key="1">
    <source>
        <dbReference type="EMBL" id="AUX75738.1"/>
    </source>
</evidence>
<reference evidence="1 2" key="1">
    <citation type="submission" date="2017-10" db="EMBL/GenBank/DDBJ databases">
        <title>Analysis of the genome sequences of Rhizobium populations associated to common bean (phaseolus vulgaris).</title>
        <authorList>
            <person name="Bustos P."/>
            <person name="Santamaria R.I."/>
            <person name="Miranda-Sanchez F."/>
            <person name="Perez-Carrascal O."/>
            <person name="Juarez S."/>
            <person name="Lozano L."/>
            <person name="Martinez-Flores I."/>
            <person name="Vinuesa P."/>
            <person name="Martinez-Romero E."/>
            <person name="Cevallos M.A."/>
            <person name="Romero D."/>
            <person name="Davila G."/>
            <person name="Gonzalez V."/>
        </authorList>
    </citation>
    <scope>NUCLEOTIDE SEQUENCE [LARGE SCALE GENOMIC DNA]</scope>
    <source>
        <strain evidence="1 2">NXT3</strain>
    </source>
</reference>
<dbReference type="Gene3D" id="3.90.190.10">
    <property type="entry name" value="Protein tyrosine phosphatase superfamily"/>
    <property type="match status" value="1"/>
</dbReference>
<evidence type="ECO:0000313" key="2">
    <source>
        <dbReference type="Proteomes" id="UP000239340"/>
    </source>
</evidence>
<proteinExistence type="predicted"/>
<sequence>MAGIIVSPLGRIAEMAVRHGCREMLSLVAKGQDFHRPGIIDRDKHLTIGVNDISFAGTGELIAPQEMHVAQMIDFARKWDRSRPLLVHCWMGVSRSPAAALIAALAVEPDQDDDALARRLRLASPFATPNARIIEIGDDALSRKGRLVAAVRAIGRGADADGNAPFLLSLLPENRRHAG</sequence>
<dbReference type="PROSITE" id="PS00383">
    <property type="entry name" value="TYR_PHOSPHATASE_1"/>
    <property type="match status" value="1"/>
</dbReference>
<protein>
    <submittedName>
        <fullName evidence="1">Tyrosine phosphatase family protein</fullName>
    </submittedName>
</protein>
<dbReference type="SUPFAM" id="SSF52799">
    <property type="entry name" value="(Phosphotyrosine protein) phosphatases II"/>
    <property type="match status" value="1"/>
</dbReference>
<accession>A0A2L0H2R0</accession>
<gene>
    <name evidence="1" type="ORF">NXT3_CH01144</name>
</gene>
<dbReference type="InterPro" id="IPR016130">
    <property type="entry name" value="Tyr_Pase_AS"/>
</dbReference>
<dbReference type="RefSeq" id="WP_104838950.1">
    <property type="nucleotide sequence ID" value="NZ_CP024307.1"/>
</dbReference>
<dbReference type="AlphaFoldDB" id="A0A2L0H2R0"/>
<dbReference type="Proteomes" id="UP000239340">
    <property type="component" value="Chromosome"/>
</dbReference>
<dbReference type="InterPro" id="IPR029021">
    <property type="entry name" value="Prot-tyrosine_phosphatase-like"/>
</dbReference>